<evidence type="ECO:0000256" key="2">
    <source>
        <dbReference type="ARBA" id="ARBA00006653"/>
    </source>
</evidence>
<evidence type="ECO:0000256" key="4">
    <source>
        <dbReference type="ARBA" id="ARBA00022448"/>
    </source>
</evidence>
<gene>
    <name evidence="10" type="ORF">FisN_1Hh632</name>
</gene>
<dbReference type="PANTHER" id="PTHR31658">
    <property type="entry name" value="CONSERVED OLIGOMERIC GOLGI COMPLEX SUBUNIT 1"/>
    <property type="match status" value="1"/>
</dbReference>
<dbReference type="Proteomes" id="UP000198406">
    <property type="component" value="Unassembled WGS sequence"/>
</dbReference>
<evidence type="ECO:0000256" key="3">
    <source>
        <dbReference type="ARBA" id="ARBA00020978"/>
    </source>
</evidence>
<dbReference type="GO" id="GO:0005509">
    <property type="term" value="F:calcium ion binding"/>
    <property type="evidence" value="ECO:0007669"/>
    <property type="project" value="InterPro"/>
</dbReference>
<name>A0A1Z5KRN4_FISSO</name>
<evidence type="ECO:0000256" key="5">
    <source>
        <dbReference type="ARBA" id="ARBA00022927"/>
    </source>
</evidence>
<evidence type="ECO:0000256" key="8">
    <source>
        <dbReference type="SAM" id="MobiDB-lite"/>
    </source>
</evidence>
<proteinExistence type="inferred from homology"/>
<dbReference type="GO" id="GO:0017119">
    <property type="term" value="C:Golgi transport complex"/>
    <property type="evidence" value="ECO:0007669"/>
    <property type="project" value="InterPro"/>
</dbReference>
<keyword evidence="5" id="KW-0653">Protein transport</keyword>
<evidence type="ECO:0000313" key="11">
    <source>
        <dbReference type="Proteomes" id="UP000198406"/>
    </source>
</evidence>
<keyword evidence="4" id="KW-0813">Transport</keyword>
<protein>
    <recommendedName>
        <fullName evidence="3">Conserved oligomeric Golgi complex subunit 1</fullName>
    </recommendedName>
</protein>
<comment type="subcellular location">
    <subcellularLocation>
        <location evidence="1">Golgi apparatus membrane</location>
        <topology evidence="1">Peripheral membrane protein</topology>
    </subcellularLocation>
</comment>
<evidence type="ECO:0000256" key="1">
    <source>
        <dbReference type="ARBA" id="ARBA00004395"/>
    </source>
</evidence>
<comment type="caution">
    <text evidence="10">The sequence shown here is derived from an EMBL/GenBank/DDBJ whole genome shotgun (WGS) entry which is preliminary data.</text>
</comment>
<comment type="similarity">
    <text evidence="2">Belongs to the COG1 family.</text>
</comment>
<dbReference type="InParanoid" id="A0A1Z5KRN4"/>
<keyword evidence="7" id="KW-0472">Membrane</keyword>
<feature type="region of interest" description="Disordered" evidence="8">
    <location>
        <begin position="1"/>
        <end position="57"/>
    </location>
</feature>
<evidence type="ECO:0000256" key="7">
    <source>
        <dbReference type="ARBA" id="ARBA00023136"/>
    </source>
</evidence>
<dbReference type="PANTHER" id="PTHR31658:SF0">
    <property type="entry name" value="CONSERVED OLIGOMERIC GOLGI COMPLEX SUBUNIT 1"/>
    <property type="match status" value="1"/>
</dbReference>
<keyword evidence="11" id="KW-1185">Reference proteome</keyword>
<dbReference type="InterPro" id="IPR033370">
    <property type="entry name" value="COG1"/>
</dbReference>
<dbReference type="GO" id="GO:0000139">
    <property type="term" value="C:Golgi membrane"/>
    <property type="evidence" value="ECO:0007669"/>
    <property type="project" value="UniProtKB-SubCell"/>
</dbReference>
<organism evidence="10 11">
    <name type="scientific">Fistulifera solaris</name>
    <name type="common">Oleaginous diatom</name>
    <dbReference type="NCBI Taxonomy" id="1519565"/>
    <lineage>
        <taxon>Eukaryota</taxon>
        <taxon>Sar</taxon>
        <taxon>Stramenopiles</taxon>
        <taxon>Ochrophyta</taxon>
        <taxon>Bacillariophyta</taxon>
        <taxon>Bacillariophyceae</taxon>
        <taxon>Bacillariophycidae</taxon>
        <taxon>Naviculales</taxon>
        <taxon>Naviculaceae</taxon>
        <taxon>Fistulifera</taxon>
    </lineage>
</organism>
<feature type="domain" description="EF-hand" evidence="9">
    <location>
        <begin position="611"/>
        <end position="646"/>
    </location>
</feature>
<dbReference type="GO" id="GO:0006891">
    <property type="term" value="P:intra-Golgi vesicle-mediated transport"/>
    <property type="evidence" value="ECO:0007669"/>
    <property type="project" value="InterPro"/>
</dbReference>
<evidence type="ECO:0000256" key="6">
    <source>
        <dbReference type="ARBA" id="ARBA00023034"/>
    </source>
</evidence>
<evidence type="ECO:0000259" key="9">
    <source>
        <dbReference type="PROSITE" id="PS50222"/>
    </source>
</evidence>
<dbReference type="InterPro" id="IPR002048">
    <property type="entry name" value="EF_hand_dom"/>
</dbReference>
<reference evidence="10 11" key="1">
    <citation type="journal article" date="2015" name="Plant Cell">
        <title>Oil accumulation by the oleaginous diatom Fistulifera solaris as revealed by the genome and transcriptome.</title>
        <authorList>
            <person name="Tanaka T."/>
            <person name="Maeda Y."/>
            <person name="Veluchamy A."/>
            <person name="Tanaka M."/>
            <person name="Abida H."/>
            <person name="Marechal E."/>
            <person name="Bowler C."/>
            <person name="Muto M."/>
            <person name="Sunaga Y."/>
            <person name="Tanaka M."/>
            <person name="Yoshino T."/>
            <person name="Taniguchi T."/>
            <person name="Fukuda Y."/>
            <person name="Nemoto M."/>
            <person name="Matsumoto M."/>
            <person name="Wong P.S."/>
            <person name="Aburatani S."/>
            <person name="Fujibuchi W."/>
        </authorList>
    </citation>
    <scope>NUCLEOTIDE SEQUENCE [LARGE SCALE GENOMIC DNA]</scope>
    <source>
        <strain evidence="10 11">JPCC DA0580</strain>
    </source>
</reference>
<dbReference type="OrthoDB" id="46189at2759"/>
<dbReference type="AlphaFoldDB" id="A0A1Z5KRN4"/>
<accession>A0A1Z5KRN4</accession>
<dbReference type="GO" id="GO:0015031">
    <property type="term" value="P:protein transport"/>
    <property type="evidence" value="ECO:0007669"/>
    <property type="project" value="UniProtKB-KW"/>
</dbReference>
<sequence>MINTNRTTSVDSAGSSSSPRSTRTSALSIRGSPSGGLRGISRPGQSLPPPPALATQNPQYSQAIAKTMTIDEMRMLHDRALREAEAKRTELRLVLASRYRELVGSSDEVIIMNERAQELYDLVHGLPSLFDKLVTIANASANETVEEQKDQTQDDEMILFDAKRNLSKLSRMVHRALDKNDALKATTTLIDLFSLIASCSESYPLANSLADPKKRQVFNNMDSSLIDQAQMVFLQVQSLPQKIKRTATKNLLSAASFGKRGGDPAYGVYESAASLVSLDLLDMEKGQDRSSRLLDIYFDSKAKLLVSLLNKLQTPQKEKSEEAEAEPEHILAKIVLVLQYDALLHPYQMFILKKFHSVDQSVVERVAHSLPVFDKAAKVKTVLVSIAGTSASALGHIRQSLYDKTDGLHSMERLASDGVCTWEEAVENMVDVHTVFGNAADISNQRFSLWNALFSHTFSSLVHSLLTTSFQSVHSLVVATLTKSLASAPPASSILPHEAYRNTLQLTTDLNQSLMKVSDDAHELLVHAEERVESERRLRESLYVQTCEILGRLVSELRRLVQSTSDDASSCTKEFIVGRLCYLLKYRLSALPKLLDPNSSPAAMQSTIGMISYVDMQTAFDVSDDDEDGVVTFDEALQAVESAFSGTAFHGAEMVRETLLLSPKDDQVVDMPESPKDVTLDELVLLTARGIRHEATGTESALGAFQRSLDKIINVCFANWASASLQSETSYFRQKTDEVFRTGPGMKEEEWKRIYGSADGETQESANIFPHSVSPHLVGLFMAASSLLNCNTCPADSFEPAPTVEYATKLGLPTTSASSIPMLLQTLRSAILNESMNVFIHSMRMGFEYNKKEGKTLDDFCSSSIVQLRVDVGFVCLCYNHQTDITPAPASTAARKDLPAHKQLEHFRQAIDVVIGKVCRPDFVRALTTKIEAEHSRVLDSSDIFFASLFGQTDARVSSMGEIVTTSSTRSDPLIYMPLESSCRYALLPVPADRTLNEIQLRGKYAKDREQAEKAQDANKTNVVSSGFGFLSSMLKNR</sequence>
<feature type="compositionally biased region" description="Low complexity" evidence="8">
    <location>
        <begin position="1"/>
        <end position="28"/>
    </location>
</feature>
<evidence type="ECO:0000313" key="10">
    <source>
        <dbReference type="EMBL" id="GAX28578.1"/>
    </source>
</evidence>
<dbReference type="EMBL" id="BDSP01000277">
    <property type="protein sequence ID" value="GAX28578.1"/>
    <property type="molecule type" value="Genomic_DNA"/>
</dbReference>
<keyword evidence="6" id="KW-0333">Golgi apparatus</keyword>
<dbReference type="PROSITE" id="PS50222">
    <property type="entry name" value="EF_HAND_2"/>
    <property type="match status" value="1"/>
</dbReference>